<dbReference type="EMBL" id="CM011692">
    <property type="protein sequence ID" value="TMS06579.1"/>
    <property type="molecule type" value="Genomic_DNA"/>
</dbReference>
<dbReference type="Proteomes" id="UP000793456">
    <property type="component" value="Chromosome XIX"/>
</dbReference>
<comment type="caution">
    <text evidence="1">The sequence shown here is derived from an EMBL/GenBank/DDBJ whole genome shotgun (WGS) entry which is preliminary data.</text>
</comment>
<evidence type="ECO:0000313" key="1">
    <source>
        <dbReference type="EMBL" id="TMS06579.1"/>
    </source>
</evidence>
<protein>
    <submittedName>
        <fullName evidence="1">Uncharacterized protein</fullName>
    </submittedName>
</protein>
<evidence type="ECO:0000313" key="2">
    <source>
        <dbReference type="Proteomes" id="UP000793456"/>
    </source>
</evidence>
<reference evidence="1" key="1">
    <citation type="submission" date="2018-11" db="EMBL/GenBank/DDBJ databases">
        <title>The sequence and de novo assembly of Larimichthys crocea genome using PacBio and Hi-C technologies.</title>
        <authorList>
            <person name="Xu P."/>
            <person name="Chen B."/>
            <person name="Zhou Z."/>
            <person name="Ke Q."/>
            <person name="Wu Y."/>
            <person name="Bai H."/>
            <person name="Pu F."/>
        </authorList>
    </citation>
    <scope>NUCLEOTIDE SEQUENCE</scope>
    <source>
        <tissue evidence="1">Muscle</tissue>
    </source>
</reference>
<organism evidence="1 2">
    <name type="scientific">Larimichthys crocea</name>
    <name type="common">Large yellow croaker</name>
    <name type="synonym">Pseudosciaena crocea</name>
    <dbReference type="NCBI Taxonomy" id="215358"/>
    <lineage>
        <taxon>Eukaryota</taxon>
        <taxon>Metazoa</taxon>
        <taxon>Chordata</taxon>
        <taxon>Craniata</taxon>
        <taxon>Vertebrata</taxon>
        <taxon>Euteleostomi</taxon>
        <taxon>Actinopterygii</taxon>
        <taxon>Neopterygii</taxon>
        <taxon>Teleostei</taxon>
        <taxon>Neoteleostei</taxon>
        <taxon>Acanthomorphata</taxon>
        <taxon>Eupercaria</taxon>
        <taxon>Sciaenidae</taxon>
        <taxon>Larimichthys</taxon>
    </lineage>
</organism>
<name>A0ACD3QIC0_LARCR</name>
<sequence>MSRHIYTRHGIGGDGLQKPVFQANRGTYSRRSRLKRSDGSTTSTSFILRQEGVTLDLDILLTSYHGN</sequence>
<proteinExistence type="predicted"/>
<accession>A0ACD3QIC0</accession>
<keyword evidence="2" id="KW-1185">Reference proteome</keyword>
<gene>
    <name evidence="1" type="ORF">E3U43_016338</name>
</gene>